<protein>
    <submittedName>
        <fullName evidence="1">Uncharacterized protein</fullName>
    </submittedName>
</protein>
<gene>
    <name evidence="1" type="ORF">RGCCGE502_17990</name>
</gene>
<name>S3HFJ4_9HYPH</name>
<dbReference type="AlphaFoldDB" id="S3HFJ4"/>
<evidence type="ECO:0000313" key="2">
    <source>
        <dbReference type="Proteomes" id="UP000014411"/>
    </source>
</evidence>
<organism evidence="1 2">
    <name type="scientific">Rhizobium grahamii CCGE 502</name>
    <dbReference type="NCBI Taxonomy" id="990285"/>
    <lineage>
        <taxon>Bacteria</taxon>
        <taxon>Pseudomonadati</taxon>
        <taxon>Pseudomonadota</taxon>
        <taxon>Alphaproteobacteria</taxon>
        <taxon>Hyphomicrobiales</taxon>
        <taxon>Rhizobiaceae</taxon>
        <taxon>Rhizobium/Agrobacterium group</taxon>
        <taxon>Rhizobium</taxon>
    </lineage>
</organism>
<sequence>MGIFDNVISGLSALEASIAAINAKPLEAKSEPVTHTFARLVPLKTKSVARRGVKKAKLTSKTLAAN</sequence>
<accession>S3HFJ4</accession>
<reference evidence="1 2" key="1">
    <citation type="journal article" date="2012" name="J. Bacteriol.">
        <title>Genome sequence of Rhizobium grahamii CCGE502, a broad-host-range symbiont with low nodulation competitiveness in Phaseolus vulgaris.</title>
        <authorList>
            <person name="Althabegoiti M.J."/>
            <person name="Lozano L."/>
            <person name="Torres-Tejerizo G."/>
            <person name="Ormeno-Orrillo E."/>
            <person name="Rogel M.A."/>
            <person name="Gonzalez V."/>
            <person name="Martinez-Romero E."/>
        </authorList>
    </citation>
    <scope>NUCLEOTIDE SEQUENCE [LARGE SCALE GENOMIC DNA]</scope>
    <source>
        <strain evidence="1 2">CCGE 502</strain>
    </source>
</reference>
<dbReference type="HOGENOM" id="CLU_2828243_0_0_5"/>
<evidence type="ECO:0000313" key="1">
    <source>
        <dbReference type="EMBL" id="EPE96850.1"/>
    </source>
</evidence>
<dbReference type="Proteomes" id="UP000014411">
    <property type="component" value="Unassembled WGS sequence"/>
</dbReference>
<keyword evidence="2" id="KW-1185">Reference proteome</keyword>
<dbReference type="EMBL" id="AEYE02000021">
    <property type="protein sequence ID" value="EPE96850.1"/>
    <property type="molecule type" value="Genomic_DNA"/>
</dbReference>
<dbReference type="RefSeq" id="WP_016555583.1">
    <property type="nucleotide sequence ID" value="NZ_AEYE02000021.1"/>
</dbReference>
<comment type="caution">
    <text evidence="1">The sequence shown here is derived from an EMBL/GenBank/DDBJ whole genome shotgun (WGS) entry which is preliminary data.</text>
</comment>
<proteinExistence type="predicted"/>